<accession>A0AAW1PHG2</accession>
<evidence type="ECO:0000259" key="2">
    <source>
        <dbReference type="PROSITE" id="PS51382"/>
    </source>
</evidence>
<keyword evidence="4" id="KW-1185">Reference proteome</keyword>
<dbReference type="PANTHER" id="PTHR45978">
    <property type="entry name" value="SPX DOMAIN-CONTAINING PROTEIN 3"/>
    <property type="match status" value="1"/>
</dbReference>
<evidence type="ECO:0000313" key="3">
    <source>
        <dbReference type="EMBL" id="KAK9807254.1"/>
    </source>
</evidence>
<organism evidence="3 4">
    <name type="scientific">Symbiochloris irregularis</name>
    <dbReference type="NCBI Taxonomy" id="706552"/>
    <lineage>
        <taxon>Eukaryota</taxon>
        <taxon>Viridiplantae</taxon>
        <taxon>Chlorophyta</taxon>
        <taxon>core chlorophytes</taxon>
        <taxon>Trebouxiophyceae</taxon>
        <taxon>Trebouxiales</taxon>
        <taxon>Trebouxiaceae</taxon>
        <taxon>Symbiochloris</taxon>
    </lineage>
</organism>
<dbReference type="InterPro" id="IPR031142">
    <property type="entry name" value="SPX_prot"/>
</dbReference>
<comment type="caution">
    <text evidence="3">The sequence shown here is derived from an EMBL/GenBank/DDBJ whole genome shotgun (WGS) entry which is preliminary data.</text>
</comment>
<gene>
    <name evidence="3" type="ORF">WJX73_003372</name>
</gene>
<dbReference type="AlphaFoldDB" id="A0AAW1PHG2"/>
<evidence type="ECO:0000256" key="1">
    <source>
        <dbReference type="SAM" id="MobiDB-lite"/>
    </source>
</evidence>
<evidence type="ECO:0000313" key="4">
    <source>
        <dbReference type="Proteomes" id="UP001465755"/>
    </source>
</evidence>
<dbReference type="Proteomes" id="UP001465755">
    <property type="component" value="Unassembled WGS sequence"/>
</dbReference>
<feature type="compositionally biased region" description="Low complexity" evidence="1">
    <location>
        <begin position="216"/>
        <end position="227"/>
    </location>
</feature>
<reference evidence="3 4" key="1">
    <citation type="journal article" date="2024" name="Nat. Commun.">
        <title>Phylogenomics reveals the evolutionary origins of lichenization in chlorophyte algae.</title>
        <authorList>
            <person name="Puginier C."/>
            <person name="Libourel C."/>
            <person name="Otte J."/>
            <person name="Skaloud P."/>
            <person name="Haon M."/>
            <person name="Grisel S."/>
            <person name="Petersen M."/>
            <person name="Berrin J.G."/>
            <person name="Delaux P.M."/>
            <person name="Dal Grande F."/>
            <person name="Keller J."/>
        </authorList>
    </citation>
    <scope>NUCLEOTIDE SEQUENCE [LARGE SCALE GENOMIC DNA]</scope>
    <source>
        <strain evidence="3 4">SAG 2036</strain>
    </source>
</reference>
<dbReference type="GO" id="GO:0016036">
    <property type="term" value="P:cellular response to phosphate starvation"/>
    <property type="evidence" value="ECO:0007669"/>
    <property type="project" value="InterPro"/>
</dbReference>
<protein>
    <recommendedName>
        <fullName evidence="2">SPX domain-containing protein</fullName>
    </recommendedName>
</protein>
<dbReference type="PANTHER" id="PTHR45978:SF7">
    <property type="entry name" value="SPX DOMAIN-CONTAINING PROTEIN 4"/>
    <property type="match status" value="1"/>
</dbReference>
<sequence>MKFGALLRTSAEDVPELQNLFLCYKQLKKKLKRLPARATTGSVDQGMTAEERSFVQTLNADVLHFNDLFIEKEEESVIKLGDLEEQAGAASNSEEIAKALTHAVDLHGQLLLLVHWSILAYTGLVKILKKHHKRTGFPIRAPHLENLLSQPFCSVELLTQLVRKAEDTSQQLATRLRSNGGKVEEVAKGSNSPSSPIGDLILAARNSFQAIAEEAAQNEANEQASSSDESSGDHRQSAVCAVIDEPADVASAPPRSESGVLGDTASKQDKSLSGSAKRVAEEGLQTAVKRRQCMGKAREQV</sequence>
<dbReference type="EMBL" id="JALJOQ010000032">
    <property type="protein sequence ID" value="KAK9807254.1"/>
    <property type="molecule type" value="Genomic_DNA"/>
</dbReference>
<feature type="domain" description="SPX" evidence="2">
    <location>
        <begin position="1"/>
        <end position="145"/>
    </location>
</feature>
<name>A0AAW1PHG2_9CHLO</name>
<proteinExistence type="predicted"/>
<dbReference type="PROSITE" id="PS51382">
    <property type="entry name" value="SPX"/>
    <property type="match status" value="1"/>
</dbReference>
<feature type="region of interest" description="Disordered" evidence="1">
    <location>
        <begin position="174"/>
        <end position="197"/>
    </location>
</feature>
<feature type="region of interest" description="Disordered" evidence="1">
    <location>
        <begin position="216"/>
        <end position="301"/>
    </location>
</feature>
<dbReference type="InterPro" id="IPR004331">
    <property type="entry name" value="SPX_dom"/>
</dbReference>